<dbReference type="RefSeq" id="WP_139375168.1">
    <property type="nucleotide sequence ID" value="NZ_FUZF01000001.1"/>
</dbReference>
<gene>
    <name evidence="1" type="ORF">SAMN05660841_00306</name>
</gene>
<keyword evidence="2" id="KW-1185">Reference proteome</keyword>
<dbReference type="EMBL" id="FUZF01000001">
    <property type="protein sequence ID" value="SKB40143.1"/>
    <property type="molecule type" value="Genomic_DNA"/>
</dbReference>
<evidence type="ECO:0008006" key="3">
    <source>
        <dbReference type="Google" id="ProtNLM"/>
    </source>
</evidence>
<dbReference type="OrthoDB" id="5984340at2"/>
<evidence type="ECO:0000313" key="1">
    <source>
        <dbReference type="EMBL" id="SKB40143.1"/>
    </source>
</evidence>
<organism evidence="1 2">
    <name type="scientific">Sphingobacterium nematocida</name>
    <dbReference type="NCBI Taxonomy" id="1513896"/>
    <lineage>
        <taxon>Bacteria</taxon>
        <taxon>Pseudomonadati</taxon>
        <taxon>Bacteroidota</taxon>
        <taxon>Sphingobacteriia</taxon>
        <taxon>Sphingobacteriales</taxon>
        <taxon>Sphingobacteriaceae</taxon>
        <taxon>Sphingobacterium</taxon>
    </lineage>
</organism>
<dbReference type="STRING" id="1513896.SAMN05660841_00306"/>
<protein>
    <recommendedName>
        <fullName evidence="3">Lipoprotein</fullName>
    </recommendedName>
</protein>
<name>A0A1T5AZU4_9SPHI</name>
<reference evidence="2" key="1">
    <citation type="submission" date="2017-02" db="EMBL/GenBank/DDBJ databases">
        <authorList>
            <person name="Varghese N."/>
            <person name="Submissions S."/>
        </authorList>
    </citation>
    <scope>NUCLEOTIDE SEQUENCE [LARGE SCALE GENOMIC DNA]</scope>
    <source>
        <strain evidence="2">DSM 24091</strain>
    </source>
</reference>
<dbReference type="AlphaFoldDB" id="A0A1T5AZU4"/>
<dbReference type="PROSITE" id="PS51257">
    <property type="entry name" value="PROKAR_LIPOPROTEIN"/>
    <property type="match status" value="1"/>
</dbReference>
<proteinExistence type="predicted"/>
<evidence type="ECO:0000313" key="2">
    <source>
        <dbReference type="Proteomes" id="UP000190150"/>
    </source>
</evidence>
<sequence>MSKLVAFSIAILLFSCQGTSKKSLPSTIPDTTGTTVTAEIKDLVQSDSHSFKVEIEKITAAQLDSAMAYAKPKQPIVKITDFEVVQKKLSGIVDFRVEDGYLGIKRINFRNGTNSGDKEEFEEYAFVAYFPDEDILLCEGGHTTDISFDLGTGQETYEVGNPDLATISPNGKYRLNKVFEGQECFFHFIQKKERNKFRKVLDLSEAFEKKTNKWLCVTGKEFWTDDVTLYLGLVTQYKEDGNEYDYYKIKIIDR</sequence>
<accession>A0A1T5AZU4</accession>
<dbReference type="Proteomes" id="UP000190150">
    <property type="component" value="Unassembled WGS sequence"/>
</dbReference>